<dbReference type="InterPro" id="IPR043502">
    <property type="entry name" value="DNA/RNA_pol_sf"/>
</dbReference>
<evidence type="ECO:0000259" key="6">
    <source>
        <dbReference type="Pfam" id="PF14111"/>
    </source>
</evidence>
<accession>A0A8T3BZI2</accession>
<dbReference type="InterPro" id="IPR005721">
    <property type="entry name" value="Ribosomal_uL22_euk/arc"/>
</dbReference>
<dbReference type="GO" id="GO:0022625">
    <property type="term" value="C:cytosolic large ribosomal subunit"/>
    <property type="evidence" value="ECO:0007669"/>
    <property type="project" value="TreeGrafter"/>
</dbReference>
<protein>
    <recommendedName>
        <fullName evidence="6">DUF4283 domain-containing protein</fullName>
    </recommendedName>
</protein>
<dbReference type="GO" id="GO:0002181">
    <property type="term" value="P:cytoplasmic translation"/>
    <property type="evidence" value="ECO:0007669"/>
    <property type="project" value="TreeGrafter"/>
</dbReference>
<keyword evidence="8" id="KW-1185">Reference proteome</keyword>
<keyword evidence="3 4" id="KW-0687">Ribonucleoprotein</keyword>
<evidence type="ECO:0000313" key="8">
    <source>
        <dbReference type="Proteomes" id="UP000829196"/>
    </source>
</evidence>
<dbReference type="SUPFAM" id="SSF54843">
    <property type="entry name" value="Ribosomal protein L22"/>
    <property type="match status" value="1"/>
</dbReference>
<evidence type="ECO:0000313" key="7">
    <source>
        <dbReference type="EMBL" id="KAI0522535.1"/>
    </source>
</evidence>
<dbReference type="OrthoDB" id="426210at2759"/>
<evidence type="ECO:0000256" key="4">
    <source>
        <dbReference type="RuleBase" id="RU004005"/>
    </source>
</evidence>
<dbReference type="EMBL" id="JAGYWB010000005">
    <property type="protein sequence ID" value="KAI0522535.1"/>
    <property type="molecule type" value="Genomic_DNA"/>
</dbReference>
<dbReference type="Pfam" id="PF14111">
    <property type="entry name" value="DUF4283"/>
    <property type="match status" value="1"/>
</dbReference>
<dbReference type="PANTHER" id="PTHR11593">
    <property type="entry name" value="60S RIBOSOMAL PROTEIN L17"/>
    <property type="match status" value="1"/>
</dbReference>
<comment type="caution">
    <text evidence="7">The sequence shown here is derived from an EMBL/GenBank/DDBJ whole genome shotgun (WGS) entry which is preliminary data.</text>
</comment>
<dbReference type="InterPro" id="IPR036394">
    <property type="entry name" value="Ribosomal_uL22_sf"/>
</dbReference>
<dbReference type="SUPFAM" id="SSF56672">
    <property type="entry name" value="DNA/RNA polymerases"/>
    <property type="match status" value="1"/>
</dbReference>
<dbReference type="Proteomes" id="UP000829196">
    <property type="component" value="Unassembled WGS sequence"/>
</dbReference>
<dbReference type="SMR" id="A0A8T3BZI2"/>
<dbReference type="GO" id="GO:0003735">
    <property type="term" value="F:structural constituent of ribosome"/>
    <property type="evidence" value="ECO:0007669"/>
    <property type="project" value="InterPro"/>
</dbReference>
<gene>
    <name evidence="7" type="ORF">KFK09_004915</name>
</gene>
<dbReference type="Pfam" id="PF00237">
    <property type="entry name" value="Ribosomal_L22"/>
    <property type="match status" value="1"/>
</dbReference>
<organism evidence="7 8">
    <name type="scientific">Dendrobium nobile</name>
    <name type="common">Orchid</name>
    <dbReference type="NCBI Taxonomy" id="94219"/>
    <lineage>
        <taxon>Eukaryota</taxon>
        <taxon>Viridiplantae</taxon>
        <taxon>Streptophyta</taxon>
        <taxon>Embryophyta</taxon>
        <taxon>Tracheophyta</taxon>
        <taxon>Spermatophyta</taxon>
        <taxon>Magnoliopsida</taxon>
        <taxon>Liliopsida</taxon>
        <taxon>Asparagales</taxon>
        <taxon>Orchidaceae</taxon>
        <taxon>Epidendroideae</taxon>
        <taxon>Malaxideae</taxon>
        <taxon>Dendrobiinae</taxon>
        <taxon>Dendrobium</taxon>
    </lineage>
</organism>
<evidence type="ECO:0000256" key="3">
    <source>
        <dbReference type="ARBA" id="ARBA00023274"/>
    </source>
</evidence>
<dbReference type="PANTHER" id="PTHR11593:SF10">
    <property type="entry name" value="60S RIBOSOMAL PROTEIN L17"/>
    <property type="match status" value="1"/>
</dbReference>
<proteinExistence type="inferred from homology"/>
<feature type="compositionally biased region" description="Polar residues" evidence="5">
    <location>
        <begin position="581"/>
        <end position="594"/>
    </location>
</feature>
<keyword evidence="2 4" id="KW-0689">Ribosomal protein</keyword>
<evidence type="ECO:0000256" key="5">
    <source>
        <dbReference type="SAM" id="MobiDB-lite"/>
    </source>
</evidence>
<feature type="region of interest" description="Disordered" evidence="5">
    <location>
        <begin position="562"/>
        <end position="594"/>
    </location>
</feature>
<dbReference type="InterPro" id="IPR025558">
    <property type="entry name" value="DUF4283"/>
</dbReference>
<comment type="similarity">
    <text evidence="1 4">Belongs to the universal ribosomal protein uL22 family.</text>
</comment>
<reference evidence="7" key="1">
    <citation type="journal article" date="2022" name="Front. Genet.">
        <title>Chromosome-Scale Assembly of the Dendrobium nobile Genome Provides Insights Into the Molecular Mechanism of the Biosynthesis of the Medicinal Active Ingredient of Dendrobium.</title>
        <authorList>
            <person name="Xu Q."/>
            <person name="Niu S.-C."/>
            <person name="Li K.-L."/>
            <person name="Zheng P.-J."/>
            <person name="Zhang X.-J."/>
            <person name="Jia Y."/>
            <person name="Liu Y."/>
            <person name="Niu Y.-X."/>
            <person name="Yu L.-H."/>
            <person name="Chen D.-F."/>
            <person name="Zhang G.-Q."/>
        </authorList>
    </citation>
    <scope>NUCLEOTIDE SEQUENCE</scope>
    <source>
        <tissue evidence="7">Leaf</tissue>
    </source>
</reference>
<dbReference type="NCBIfam" id="TIGR01038">
    <property type="entry name" value="uL22_arch_euk"/>
    <property type="match status" value="1"/>
</dbReference>
<dbReference type="Gene3D" id="3.90.470.10">
    <property type="entry name" value="Ribosomal protein L22/L17"/>
    <property type="match status" value="1"/>
</dbReference>
<dbReference type="FunFam" id="3.90.470.10:FF:000031">
    <property type="entry name" value="60S ribosomal protein L17-2"/>
    <property type="match status" value="1"/>
</dbReference>
<evidence type="ECO:0000256" key="2">
    <source>
        <dbReference type="ARBA" id="ARBA00022980"/>
    </source>
</evidence>
<name>A0A8T3BZI2_DENNO</name>
<sequence>MVKYSRESSNPTKSAKAMGRDLRVHFKNTRETAHALRKLPLAKAKRYLEDVIAHKQAIPFRRYCRGVGRTAQAKARHSNGQGRWPVKSARFILDLLKNAESSADVKGLDVDALYIYHIQLKIHKFFPFFNAFLLVRVRCDRSSIFAPRGLVSLMAAAPPSNPWGSVSRSEQIKNKGFLNLDAGDCSPPRSRSFKEVLSCGTSSGDVLPNLSQTTFNGVPAILLTDDEVLKMDSPFQFTLVENFGLNRPNLDSIRMFFTNLKLLGFFSIGLLDSRHVAIQLSNDLDYSRVFARRSYFIFNCQMRVLKWTQFFDIKEESPIVPIWISFPNLRLHFFTQLVLHALGSIFRRPLQTDQATASRTRPSMARILVEVDITKKHSKEIWVGSKAYGYMQKSNGKHGSTEKIYVPIGKVDQSMQVEPLPLSDNPEDELVALQVSQNTSNVDITNIEENHDTLVNNVAVNDPKIFISINSMLNDINTIKDAHSDLNPITTTIVEKHSNSIPIDVANKEGKFFVDGNNDACEEGEFVLPTNGEHNVLHNENNVSNAVASSSITNIANQKGLDEDDFSKAGKKKGKNSKNSFPSTPQSTRDQNSSKYLNHGVLGEAEAKVLELDNTYLVNPSMENLNNLNSAKVSLVQLQDHEEIFWKQKANVKFTIEGDRNTKFFYAMANRNRTKNYIHKIVNSDGSTIEAEELICKSGVEYFKNSFNDHFSNVPLINPQIIPHIINDIDNNFLCLLPSDLEIYNAIMDLNGDSIAGPDGYTSKFFQKCWDIVKFDVIEVNDFFNGSPYPKYFTSTNIVFIPKTDGANKWKDFRPISFCSFFNKLISKIISKRLESILPRISSSNQTGFVKGRSIFDNVLLTQELALDINTKFMVMRHLNVSNSIQSLKKFPTTPLVSWDTEAASENTEITTPVSRGEIHSNVERVGNEPILISDNLVILDKSPNSSPVKEIVDNENTIKESEEVLNIFISVDSMLNNVDSPNLIILNIDIIDKGNEYMEECEEGEYILSEKLVNSVEKVDNKRSGDVASSSISIPKVASFSISSEHVANNWNATVFHNNNIHGMARLWAKLSRLKQLLRWWNKNVFKNIFVNIKEAEEKVLVMDSLFMENPSSDNLSNLDNAKLHLFNLQNQEEIYWKQKSSASIILEGDRNTSFFHALANKNKIKSHIHRLVDNQGCVYDTEDSIVTLGVEYFKDILNAAKTTITITNPNVIPKLVGEEDNLMLNQLPMEEEIWNTIKNMNGDYVAGPDGFTTNFFVKTWDIVKINVVEAMHDFFSAIHFGVNVNVDIGGKMDRVVRWLKPSFPYVKINTDGSDQANSVGMAELLGLSYGLDLCVRLGFQHVNIERSIGVLGYSSLCWFASLLVFGSWMDATDFIFVLSFLGLPNRRWVHGKVIVREISVQARIFLVSSSNSYIDSILGDINYLFLENYEMICYRKFVLNGLDMHFLFLGTACLQSELSFKLFLVIVEKGTTGS</sequence>
<dbReference type="InterPro" id="IPR001063">
    <property type="entry name" value="Ribosomal_uL22"/>
</dbReference>
<feature type="domain" description="DUF4283" evidence="6">
    <location>
        <begin position="236"/>
        <end position="314"/>
    </location>
</feature>
<evidence type="ECO:0000256" key="1">
    <source>
        <dbReference type="ARBA" id="ARBA00009451"/>
    </source>
</evidence>